<dbReference type="RefSeq" id="WP_025067828.1">
    <property type="nucleotide sequence ID" value="NZ_UGTM01000001.1"/>
</dbReference>
<dbReference type="Pfam" id="PF00207">
    <property type="entry name" value="A2M"/>
    <property type="match status" value="1"/>
</dbReference>
<reference evidence="5 6" key="1">
    <citation type="submission" date="2018-06" db="EMBL/GenBank/DDBJ databases">
        <authorList>
            <consortium name="Pathogen Informatics"/>
            <person name="Doyle S."/>
        </authorList>
    </citation>
    <scope>NUCLEOTIDE SEQUENCE [LARGE SCALE GENOMIC DNA]</scope>
    <source>
        <strain evidence="5 6">NCTC13067</strain>
    </source>
</reference>
<evidence type="ECO:0000259" key="4">
    <source>
        <dbReference type="SMART" id="SM01360"/>
    </source>
</evidence>
<dbReference type="InterPro" id="IPR002890">
    <property type="entry name" value="MG2"/>
</dbReference>
<comment type="similarity">
    <text evidence="1">Belongs to the protease inhibitor I39 (alpha-2-macroglobulin) family. Bacterial alpha-2-macroglobulin subfamily.</text>
</comment>
<name>A0A379E3S8_9BACT</name>
<dbReference type="InterPro" id="IPR008930">
    <property type="entry name" value="Terpenoid_cyclase/PrenylTrfase"/>
</dbReference>
<gene>
    <name evidence="5" type="ORF">NCTC13067_00765</name>
</gene>
<evidence type="ECO:0000313" key="5">
    <source>
        <dbReference type="EMBL" id="SUB87100.1"/>
    </source>
</evidence>
<sequence>MKKSLIVLLLIGLLLPMTMSAQSFDALWKQVEQARQKDLPKTQINLLDKIERKARREKIYGQLLAANLLSLQLKTSISPDSLEVEINNLKERAKEAERKNEVLAAVYNCILGVLSKREDDGKADLYFRKALANPSLLARQRAADYQPLVSMGKDDSLFNGDLLHVIGMAAGDYTKLSRYYAGQGNREAACYTAMLAVDEDDEKAVSRLDSLIQLYGDLPICGQVAVERYNAMDDDVPVKEKVAFIDKALVRWGTWKGIEALRNARKELTAPKYSFGMKSNWTMPGTHDNTVLLEVRNLKGITFTITRTTLKGNHQFDMDNLADPGRLKPSLIPSTRQVIQRTYDVHKNYEEFKDSFQMPALPLGVYLLKIESQDKCFAPEYALYYVTNLYVMTERQPGKKSRYVVVDAQDGQPVAGATLQLTYGGRYGRKPVTKTLTTDKNGEALIVSENSEPDVYVCTANDKAYPSTGMYSQFSFYKSDKAGLQSEVYTDRSIYRPGQTLHASAIVYQMTKAGLKTKAEEGKTFNLILQNVNGKEVGRKMVTTDRFGTAAADFELPATGLTGLCSIVADCGSRASKSFRIEEYKRPTFEVRLDDYKSKYAIGDTIRLTGHARSFAGVPVQGAKVHYTVMRRPRLWWWDNDDINQEIKADDVVTDEQGNFRVTVPLTLPEGVIKDMKTDHWGRARFYAFEVEASVTDTAGETRDASVSLPLGTKETTLICNIPEKNLRDSLKTIKFDYLNAAGHTVDGTVRYVIVPQQSDESKYTYHNYKTAKANESFPVGRMVSGAYRLHAICGTDTVNTDFIVFSMDDKRPVVKTHDWFYLSSHEFPRNGGPVYLQVGTSDEKQHVVYSIYSGNKIIESGIFDQSNSIQTRKLYYKEEYGDGITLTYAWVKNGVLYSHAERILRPLPDKRLIVKWKSFRNKLVPGQKEEWTATISRPDGKAADAQLMATLYDKSLDEFVSHNLNLHLSFGRDLSSTYWSAGYRSPLSLHAAARAKTKTVPELSLSGFDSSFLSGFDFCEVVTMGYAPRKNMVLSRAAVPMAMADSDAVESKMFSCAEQVTAKRECKATVKYTAPVIKKDEETKKGKGSLRENLNETAFFYPQLHTDGKGNVSIKFTLPESLTTWRFLGLAHDVDMNNGMLSDEIVAQKTLMVQPNMPRFVRIGDEAMVSARLFNQSEKPVHANAKVEIIDPMTDKVLFTDSRAVVLKAQGSASVTYSLASLLSKDADLLTADQSLLVTRFTVEGDGFSDGEQHYLPVFQDQEYATNTYAFSQHDAGMKTVDVSRLFAENSTKQKLTVEYTNNPNWLMIQALPYVAKTDDKNAISLVSAYYANRLGKQIIETSPNIRQVIEQWKKEAGKETSMMSALEKNQELKSLPLDETPWMIDAANERERKQMLIRFFDESQLQNNLSTTLADLKKLQNPDGSFSWWPGMNGSLYMTVAVTKTLARLQNLTDKSAEVSAIINASFHYMDKEVAKRVAAMKRDEKKYKATLFPTDELCDYIYTHALLYHGRTTGDIDYLIDRLTKKPADLTIYGKANTAVILQQYNKGEKAREYLQSLKEYSVYREEMGRYFDTKHAYYSWRDYKIPTEVAAIEAVKTVTPADGKTLAEMQRWLLQEKRTQAWDTPLNSVNAIWAFMNNGDWLMQNGEKAQLMLDGKPLQTPQPTAGLGYVKTTESVEYRPSEHHELTISKVSEGTSWGAVFAQFFQPASEITDAAMGLKVKREVWVDSTRLADTKVLKIGDKVRIRLTIIADRDYDFVQVTDKRAACLEPVSQLSGYHWGYYIAPKDYTTNYYFDRMAKGKHVVETEYYINRAGVYQTGVCTAQCAYAPEYCGRTGAMRLSVED</sequence>
<keyword evidence="2" id="KW-0175">Coiled coil</keyword>
<feature type="chain" id="PRO_5017028412" evidence="3">
    <location>
        <begin position="22"/>
        <end position="1848"/>
    </location>
</feature>
<dbReference type="InterPro" id="IPR051802">
    <property type="entry name" value="YfhM-like"/>
</dbReference>
<feature type="coiled-coil region" evidence="2">
    <location>
        <begin position="79"/>
        <end position="106"/>
    </location>
</feature>
<dbReference type="Pfam" id="PF17973">
    <property type="entry name" value="bMG10"/>
    <property type="match status" value="1"/>
</dbReference>
<dbReference type="Proteomes" id="UP000255469">
    <property type="component" value="Unassembled WGS sequence"/>
</dbReference>
<dbReference type="InterPro" id="IPR041246">
    <property type="entry name" value="Bact_MG10"/>
</dbReference>
<dbReference type="GO" id="GO:0004866">
    <property type="term" value="F:endopeptidase inhibitor activity"/>
    <property type="evidence" value="ECO:0007669"/>
    <property type="project" value="InterPro"/>
</dbReference>
<protein>
    <submittedName>
        <fullName evidence="5">MG2 domain</fullName>
    </submittedName>
</protein>
<dbReference type="Gene3D" id="2.60.40.1930">
    <property type="match status" value="1"/>
</dbReference>
<keyword evidence="3" id="KW-0732">Signal</keyword>
<evidence type="ECO:0000313" key="6">
    <source>
        <dbReference type="Proteomes" id="UP000255469"/>
    </source>
</evidence>
<accession>A0A379E3S8</accession>
<dbReference type="SMART" id="SM01360">
    <property type="entry name" value="A2M"/>
    <property type="match status" value="1"/>
</dbReference>
<evidence type="ECO:0000256" key="2">
    <source>
        <dbReference type="SAM" id="Coils"/>
    </source>
</evidence>
<dbReference type="Gene3D" id="1.50.10.20">
    <property type="match status" value="1"/>
</dbReference>
<feature type="signal peptide" evidence="3">
    <location>
        <begin position="1"/>
        <end position="21"/>
    </location>
</feature>
<dbReference type="InterPro" id="IPR001599">
    <property type="entry name" value="Macroglobln_a2"/>
</dbReference>
<dbReference type="Pfam" id="PF01835">
    <property type="entry name" value="MG2"/>
    <property type="match status" value="1"/>
</dbReference>
<dbReference type="PANTHER" id="PTHR40094">
    <property type="entry name" value="ALPHA-2-MACROGLOBULIN HOMOLOG"/>
    <property type="match status" value="1"/>
</dbReference>
<evidence type="ECO:0000256" key="1">
    <source>
        <dbReference type="ARBA" id="ARBA00010556"/>
    </source>
</evidence>
<evidence type="ECO:0000256" key="3">
    <source>
        <dbReference type="SAM" id="SignalP"/>
    </source>
</evidence>
<dbReference type="EMBL" id="UGTM01000001">
    <property type="protein sequence ID" value="SUB87100.1"/>
    <property type="molecule type" value="Genomic_DNA"/>
</dbReference>
<proteinExistence type="inferred from homology"/>
<feature type="domain" description="Alpha-2-macroglobulin" evidence="4">
    <location>
        <begin position="1098"/>
        <end position="1188"/>
    </location>
</feature>
<dbReference type="SUPFAM" id="SSF48239">
    <property type="entry name" value="Terpenoid cyclases/Protein prenyltransferases"/>
    <property type="match status" value="1"/>
</dbReference>
<organism evidence="5 6">
    <name type="scientific">Prevotella denticola</name>
    <dbReference type="NCBI Taxonomy" id="28129"/>
    <lineage>
        <taxon>Bacteria</taxon>
        <taxon>Pseudomonadati</taxon>
        <taxon>Bacteroidota</taxon>
        <taxon>Bacteroidia</taxon>
        <taxon>Bacteroidales</taxon>
        <taxon>Prevotellaceae</taxon>
        <taxon>Prevotella</taxon>
    </lineage>
</organism>
<dbReference type="PANTHER" id="PTHR40094:SF1">
    <property type="entry name" value="UBIQUITIN DOMAIN-CONTAINING PROTEIN"/>
    <property type="match status" value="1"/>
</dbReference>